<protein>
    <submittedName>
        <fullName evidence="2">Uncharacterized protein</fullName>
    </submittedName>
</protein>
<feature type="transmembrane region" description="Helical" evidence="1">
    <location>
        <begin position="5"/>
        <end position="23"/>
    </location>
</feature>
<keyword evidence="3" id="KW-1185">Reference proteome</keyword>
<dbReference type="AlphaFoldDB" id="A0A1G8WNA2"/>
<accession>A0A1G8WNA2</accession>
<dbReference type="EMBL" id="FNFL01000001">
    <property type="protein sequence ID" value="SDJ79858.1"/>
    <property type="molecule type" value="Genomic_DNA"/>
</dbReference>
<proteinExistence type="predicted"/>
<evidence type="ECO:0000313" key="2">
    <source>
        <dbReference type="EMBL" id="SDJ79858.1"/>
    </source>
</evidence>
<evidence type="ECO:0000256" key="1">
    <source>
        <dbReference type="SAM" id="Phobius"/>
    </source>
</evidence>
<reference evidence="2 3" key="1">
    <citation type="submission" date="2016-10" db="EMBL/GenBank/DDBJ databases">
        <authorList>
            <person name="de Groot N.N."/>
        </authorList>
    </citation>
    <scope>NUCLEOTIDE SEQUENCE [LARGE SCALE GENOMIC DNA]</scope>
    <source>
        <strain evidence="2 3">CGMCC 1.6502</strain>
    </source>
</reference>
<gene>
    <name evidence="2" type="ORF">SAMN05216243_0907</name>
</gene>
<dbReference type="Proteomes" id="UP000198694">
    <property type="component" value="Unassembled WGS sequence"/>
</dbReference>
<dbReference type="STRING" id="407036.SAMN05216243_0907"/>
<evidence type="ECO:0000313" key="3">
    <source>
        <dbReference type="Proteomes" id="UP000198694"/>
    </source>
</evidence>
<organism evidence="2 3">
    <name type="scientific">Sediminibacillus albus</name>
    <dbReference type="NCBI Taxonomy" id="407036"/>
    <lineage>
        <taxon>Bacteria</taxon>
        <taxon>Bacillati</taxon>
        <taxon>Bacillota</taxon>
        <taxon>Bacilli</taxon>
        <taxon>Bacillales</taxon>
        <taxon>Bacillaceae</taxon>
        <taxon>Sediminibacillus</taxon>
    </lineage>
</organism>
<keyword evidence="1" id="KW-0812">Transmembrane</keyword>
<name>A0A1G8WNA2_9BACI</name>
<keyword evidence="1" id="KW-0472">Membrane</keyword>
<sequence length="54" mass="5990">MKLHLAAGILAGFTIVFIIKGLWTSEFDWIWWLSMMIGGIIGSLIAALLTRKGK</sequence>
<dbReference type="RefSeq" id="WP_175559232.1">
    <property type="nucleotide sequence ID" value="NZ_FNFL01000001.1"/>
</dbReference>
<keyword evidence="1" id="KW-1133">Transmembrane helix</keyword>
<feature type="transmembrane region" description="Helical" evidence="1">
    <location>
        <begin position="29"/>
        <end position="49"/>
    </location>
</feature>